<dbReference type="Gene3D" id="4.10.240.10">
    <property type="entry name" value="Zn(2)-C6 fungal-type DNA-binding domain"/>
    <property type="match status" value="1"/>
</dbReference>
<dbReference type="GO" id="GO:0003677">
    <property type="term" value="F:DNA binding"/>
    <property type="evidence" value="ECO:0007669"/>
    <property type="project" value="UniProtKB-KW"/>
</dbReference>
<dbReference type="SUPFAM" id="SSF57701">
    <property type="entry name" value="Zn2/Cys6 DNA-binding domain"/>
    <property type="match status" value="1"/>
</dbReference>
<organism evidence="10 11">
    <name type="scientific">Dactylonectria macrodidyma</name>
    <dbReference type="NCBI Taxonomy" id="307937"/>
    <lineage>
        <taxon>Eukaryota</taxon>
        <taxon>Fungi</taxon>
        <taxon>Dikarya</taxon>
        <taxon>Ascomycota</taxon>
        <taxon>Pezizomycotina</taxon>
        <taxon>Sordariomycetes</taxon>
        <taxon>Hypocreomycetidae</taxon>
        <taxon>Hypocreales</taxon>
        <taxon>Nectriaceae</taxon>
        <taxon>Dactylonectria</taxon>
    </lineage>
</organism>
<evidence type="ECO:0000256" key="1">
    <source>
        <dbReference type="ARBA" id="ARBA00004123"/>
    </source>
</evidence>
<protein>
    <submittedName>
        <fullName evidence="10">Nitrate assimilation regulatory protein nirA</fullName>
    </submittedName>
</protein>
<feature type="region of interest" description="Disordered" evidence="8">
    <location>
        <begin position="92"/>
        <end position="116"/>
    </location>
</feature>
<comment type="subcellular location">
    <subcellularLocation>
        <location evidence="1">Nucleus</location>
    </subcellularLocation>
</comment>
<dbReference type="PROSITE" id="PS00463">
    <property type="entry name" value="ZN2_CY6_FUNGAL_1"/>
    <property type="match status" value="1"/>
</dbReference>
<evidence type="ECO:0000256" key="7">
    <source>
        <dbReference type="ARBA" id="ARBA00023242"/>
    </source>
</evidence>
<dbReference type="AlphaFoldDB" id="A0A9P9FQ72"/>
<evidence type="ECO:0000256" key="3">
    <source>
        <dbReference type="ARBA" id="ARBA00022833"/>
    </source>
</evidence>
<keyword evidence="7" id="KW-0539">Nucleus</keyword>
<dbReference type="GO" id="GO:0008270">
    <property type="term" value="F:zinc ion binding"/>
    <property type="evidence" value="ECO:0007669"/>
    <property type="project" value="InterPro"/>
</dbReference>
<dbReference type="GO" id="GO:0000981">
    <property type="term" value="F:DNA-binding transcription factor activity, RNA polymerase II-specific"/>
    <property type="evidence" value="ECO:0007669"/>
    <property type="project" value="InterPro"/>
</dbReference>
<evidence type="ECO:0000256" key="8">
    <source>
        <dbReference type="SAM" id="MobiDB-lite"/>
    </source>
</evidence>
<feature type="region of interest" description="Disordered" evidence="8">
    <location>
        <begin position="553"/>
        <end position="572"/>
    </location>
</feature>
<evidence type="ECO:0000256" key="2">
    <source>
        <dbReference type="ARBA" id="ARBA00022723"/>
    </source>
</evidence>
<keyword evidence="6" id="KW-0804">Transcription</keyword>
<dbReference type="InterPro" id="IPR051615">
    <property type="entry name" value="Transcr_Regulatory_Elem"/>
</dbReference>
<dbReference type="Pfam" id="PF00172">
    <property type="entry name" value="Zn_clus"/>
    <property type="match status" value="1"/>
</dbReference>
<dbReference type="PANTHER" id="PTHR31313:SF4">
    <property type="entry name" value="CONIDIAL DEVELOPMENT PROTEIN FLUFFY"/>
    <property type="match status" value="1"/>
</dbReference>
<keyword evidence="2" id="KW-0479">Metal-binding</keyword>
<name>A0A9P9FQ72_9HYPO</name>
<proteinExistence type="predicted"/>
<dbReference type="Pfam" id="PF04082">
    <property type="entry name" value="Fungal_trans"/>
    <property type="match status" value="1"/>
</dbReference>
<evidence type="ECO:0000256" key="4">
    <source>
        <dbReference type="ARBA" id="ARBA00023015"/>
    </source>
</evidence>
<dbReference type="InterPro" id="IPR001138">
    <property type="entry name" value="Zn2Cys6_DnaBD"/>
</dbReference>
<evidence type="ECO:0000256" key="6">
    <source>
        <dbReference type="ARBA" id="ARBA00023163"/>
    </source>
</evidence>
<dbReference type="InterPro" id="IPR007219">
    <property type="entry name" value="XnlR_reg_dom"/>
</dbReference>
<dbReference type="Proteomes" id="UP000738349">
    <property type="component" value="Unassembled WGS sequence"/>
</dbReference>
<evidence type="ECO:0000313" key="10">
    <source>
        <dbReference type="EMBL" id="KAH7166516.1"/>
    </source>
</evidence>
<keyword evidence="4" id="KW-0805">Transcription regulation</keyword>
<dbReference type="CDD" id="cd12148">
    <property type="entry name" value="fungal_TF_MHR"/>
    <property type="match status" value="1"/>
</dbReference>
<reference evidence="10" key="1">
    <citation type="journal article" date="2021" name="Nat. Commun.">
        <title>Genetic determinants of endophytism in the Arabidopsis root mycobiome.</title>
        <authorList>
            <person name="Mesny F."/>
            <person name="Miyauchi S."/>
            <person name="Thiergart T."/>
            <person name="Pickel B."/>
            <person name="Atanasova L."/>
            <person name="Karlsson M."/>
            <person name="Huettel B."/>
            <person name="Barry K.W."/>
            <person name="Haridas S."/>
            <person name="Chen C."/>
            <person name="Bauer D."/>
            <person name="Andreopoulos W."/>
            <person name="Pangilinan J."/>
            <person name="LaButti K."/>
            <person name="Riley R."/>
            <person name="Lipzen A."/>
            <person name="Clum A."/>
            <person name="Drula E."/>
            <person name="Henrissat B."/>
            <person name="Kohler A."/>
            <person name="Grigoriev I.V."/>
            <person name="Martin F.M."/>
            <person name="Hacquard S."/>
        </authorList>
    </citation>
    <scope>NUCLEOTIDE SEQUENCE</scope>
    <source>
        <strain evidence="10">MPI-CAGE-AT-0147</strain>
    </source>
</reference>
<keyword evidence="11" id="KW-1185">Reference proteome</keyword>
<dbReference type="OrthoDB" id="5049404at2759"/>
<feature type="compositionally biased region" description="Polar residues" evidence="8">
    <location>
        <begin position="559"/>
        <end position="569"/>
    </location>
</feature>
<dbReference type="EMBL" id="JAGMUV010000003">
    <property type="protein sequence ID" value="KAH7166516.1"/>
    <property type="molecule type" value="Genomic_DNA"/>
</dbReference>
<evidence type="ECO:0000313" key="11">
    <source>
        <dbReference type="Proteomes" id="UP000738349"/>
    </source>
</evidence>
<comment type="caution">
    <text evidence="10">The sequence shown here is derived from an EMBL/GenBank/DDBJ whole genome shotgun (WGS) entry which is preliminary data.</text>
</comment>
<dbReference type="GO" id="GO:0005634">
    <property type="term" value="C:nucleus"/>
    <property type="evidence" value="ECO:0007669"/>
    <property type="project" value="UniProtKB-SubCell"/>
</dbReference>
<keyword evidence="5" id="KW-0238">DNA-binding</keyword>
<dbReference type="GO" id="GO:0006351">
    <property type="term" value="P:DNA-templated transcription"/>
    <property type="evidence" value="ECO:0007669"/>
    <property type="project" value="InterPro"/>
</dbReference>
<evidence type="ECO:0000259" key="9">
    <source>
        <dbReference type="PROSITE" id="PS50048"/>
    </source>
</evidence>
<dbReference type="PANTHER" id="PTHR31313">
    <property type="entry name" value="TY1 ENHANCER ACTIVATOR"/>
    <property type="match status" value="1"/>
</dbReference>
<feature type="domain" description="Zn(2)-C6 fungal-type" evidence="9">
    <location>
        <begin position="9"/>
        <end position="38"/>
    </location>
</feature>
<accession>A0A9P9FQ72</accession>
<sequence>MPQRKIQTACQRCRKKRAKCDGQTPCLRCEDAGEPCEYIRDRWESKNELRAKIERLKKSNGGRGDLLESIVANQGIDAMKPGMDGSMEYVPVQDEFSTPGDDDPASRLGSSSNGVSPRELAGSPCFEGLHSWRLCHPSTRKSKASAGVSDQSTILSLPPLPLDAYASDSHTDTWTRTGWTRAHIRHLFDSVLTWDYMPFSLLCKDQFLQDYQNGSSQFCSSALIHSILALASRLINENDDDFSLLPSGWFGSKLFLDEAETLLQANEPLESLPDIQALGMLSFYHIRCGREARAHELAEACIDRITRVRQQEKPTGMEEQQYSRACAITYCGAISLVRMLQLTTGLIFNAPTYAVQDNTLVLEDPFQINKNHGQAGASTPILFTAINKSQLFDLSVITAKVFQLTELAYNIVASARVEPETAMKEVVAIYGQCLDWYEDFFSLVSREGSRTPFILFVHMYYHFCVLCVFRPFVSLAWNDSDIQPHKICAQAAQSILALAQSYDDLFTLRRVSGLIPYLICASGMYGLGMSESGSPMEFVHLRLGDYTLPPVQSERDSSGFGTKKTTASAPPSHVKMSVAAHARLLLAKIGSTHPAAMVAERMLTAHPRPSV</sequence>
<dbReference type="CDD" id="cd00067">
    <property type="entry name" value="GAL4"/>
    <property type="match status" value="1"/>
</dbReference>
<evidence type="ECO:0000256" key="5">
    <source>
        <dbReference type="ARBA" id="ARBA00023125"/>
    </source>
</evidence>
<dbReference type="InterPro" id="IPR036864">
    <property type="entry name" value="Zn2-C6_fun-type_DNA-bd_sf"/>
</dbReference>
<dbReference type="PROSITE" id="PS50048">
    <property type="entry name" value="ZN2_CY6_FUNGAL_2"/>
    <property type="match status" value="1"/>
</dbReference>
<gene>
    <name evidence="10" type="ORF">EDB81DRAFT_782378</name>
</gene>
<keyword evidence="3" id="KW-0862">Zinc</keyword>
<dbReference type="SMART" id="SM00066">
    <property type="entry name" value="GAL4"/>
    <property type="match status" value="1"/>
</dbReference>